<sequence length="146" mass="15020">MRGASVSERAGKLVATSGTTGRLPGNIIGKVPDSETLDGLDSSAFLRGVSVKMRKGADFSVARNNFATGTVDCLPGEQATGGGAYPTNNVFFPQIAASFPVPNAASFGSSNTDTVATGWRVWVANTDQGGSTAPTVTMTPYVLCLR</sequence>
<organism evidence="1 2">
    <name type="scientific">Nocardioides panacis</name>
    <dbReference type="NCBI Taxonomy" id="2849501"/>
    <lineage>
        <taxon>Bacteria</taxon>
        <taxon>Bacillati</taxon>
        <taxon>Actinomycetota</taxon>
        <taxon>Actinomycetes</taxon>
        <taxon>Propionibacteriales</taxon>
        <taxon>Nocardioidaceae</taxon>
        <taxon>Nocardioides</taxon>
    </lineage>
</organism>
<accession>A0A975XYV8</accession>
<evidence type="ECO:0000313" key="1">
    <source>
        <dbReference type="EMBL" id="QWZ06801.1"/>
    </source>
</evidence>
<gene>
    <name evidence="1" type="ORF">KRR39_14825</name>
</gene>
<keyword evidence="2" id="KW-1185">Reference proteome</keyword>
<proteinExistence type="predicted"/>
<dbReference type="EMBL" id="CP077062">
    <property type="protein sequence ID" value="QWZ06801.1"/>
    <property type="molecule type" value="Genomic_DNA"/>
</dbReference>
<protein>
    <submittedName>
        <fullName evidence="1">Uncharacterized protein</fullName>
    </submittedName>
</protein>
<dbReference type="RefSeq" id="WP_216938018.1">
    <property type="nucleotide sequence ID" value="NZ_CP077062.1"/>
</dbReference>
<dbReference type="Proteomes" id="UP000683575">
    <property type="component" value="Chromosome"/>
</dbReference>
<dbReference type="KEGG" id="nps:KRR39_14825"/>
<dbReference type="AlphaFoldDB" id="A0A975XYV8"/>
<name>A0A975XYV8_9ACTN</name>
<evidence type="ECO:0000313" key="2">
    <source>
        <dbReference type="Proteomes" id="UP000683575"/>
    </source>
</evidence>
<reference evidence="1" key="1">
    <citation type="submission" date="2021-06" db="EMBL/GenBank/DDBJ databases">
        <title>Complete genome sequence of Nocardioides sp. G188.</title>
        <authorList>
            <person name="Im W.-T."/>
        </authorList>
    </citation>
    <scope>NUCLEOTIDE SEQUENCE</scope>
    <source>
        <strain evidence="1">G188</strain>
    </source>
</reference>